<dbReference type="InterPro" id="IPR001810">
    <property type="entry name" value="F-box_dom"/>
</dbReference>
<accession>A0A371C1T1</accession>
<sequence length="457" mass="52170">MSILPNELLLLALAQLPLDSICVAGSVCSHWRKLVVDNDQHLFASEMLLLFPLMNPIRPHETNDSYRLRFLRASLGRIKGLPNQIIHTRLFYELQLLDQEPPTVDIEAIKIDTTDNQHITIHNNELIPANMTPLFAEDVICRHWATDQSSVSYIRDKMLVRNGIETDLSSGEATNKLSHYDLRKCYIDTMCIFSVGDRTYVVRLKSSTAKCLSAQMSGDTLYCIISDHQWTVVRVTSSGEQTEVVIGDQELTPLLQVLHGHVFVEQPSVSYTSTVYYVNMDSRISYKLYRTDGMGSGLPCAVLDGFIYVYYGVDRRRRFNRQMIKLFCDFGSKQRESGKQLGYQVPVYVACIQYTDSVDLAGGTHTKILSDATGAYCLSHDFVKTSGHLWRPRDHQILQFEQDEELFQVCVEQGRGRVHVYRRIHWAFRVTHLCYYLPILTPARTPTIEGHGPDLHS</sequence>
<evidence type="ECO:0000256" key="1">
    <source>
        <dbReference type="SAM" id="SignalP"/>
    </source>
</evidence>
<gene>
    <name evidence="3" type="ORF">B0I71DRAFT_166504</name>
</gene>
<dbReference type="Pfam" id="PF12937">
    <property type="entry name" value="F-box-like"/>
    <property type="match status" value="1"/>
</dbReference>
<dbReference type="Proteomes" id="UP000256601">
    <property type="component" value="Unassembled WGS sequence"/>
</dbReference>
<feature type="domain" description="F-box" evidence="2">
    <location>
        <begin position="1"/>
        <end position="46"/>
    </location>
</feature>
<name>A0A371C1T1_YARLL</name>
<feature type="chain" id="PRO_5017027738" description="F-box domain-containing protein" evidence="1">
    <location>
        <begin position="25"/>
        <end position="457"/>
    </location>
</feature>
<dbReference type="VEuPathDB" id="FungiDB:YALI1_C05347g"/>
<feature type="signal peptide" evidence="1">
    <location>
        <begin position="1"/>
        <end position="24"/>
    </location>
</feature>
<dbReference type="Gene3D" id="1.20.1280.50">
    <property type="match status" value="1"/>
</dbReference>
<dbReference type="PROSITE" id="PS50181">
    <property type="entry name" value="FBOX"/>
    <property type="match status" value="1"/>
</dbReference>
<organism evidence="3 4">
    <name type="scientific">Yarrowia lipolytica</name>
    <name type="common">Candida lipolytica</name>
    <dbReference type="NCBI Taxonomy" id="4952"/>
    <lineage>
        <taxon>Eukaryota</taxon>
        <taxon>Fungi</taxon>
        <taxon>Dikarya</taxon>
        <taxon>Ascomycota</taxon>
        <taxon>Saccharomycotina</taxon>
        <taxon>Dipodascomycetes</taxon>
        <taxon>Dipodascales</taxon>
        <taxon>Dipodascales incertae sedis</taxon>
        <taxon>Yarrowia</taxon>
    </lineage>
</organism>
<protein>
    <recommendedName>
        <fullName evidence="2">F-box domain-containing protein</fullName>
    </recommendedName>
</protein>
<proteinExistence type="predicted"/>
<reference evidence="3 4" key="1">
    <citation type="submission" date="2018-07" db="EMBL/GenBank/DDBJ databases">
        <title>Draft Genome Assemblies for Five Robust Yarrowia lipolytica Strains Exhibiting High Lipid Production and Pentose Sugar Utilization and Sugar Alcohol Secretion from Undetoxified Lignocellulosic Biomass Hydrolysates.</title>
        <authorList>
            <consortium name="DOE Joint Genome Institute"/>
            <person name="Walker C."/>
            <person name="Ryu S."/>
            <person name="Na H."/>
            <person name="Zane M."/>
            <person name="LaButti K."/>
            <person name="Lipzen A."/>
            <person name="Haridas S."/>
            <person name="Barry K."/>
            <person name="Grigoriev I.V."/>
            <person name="Quarterman J."/>
            <person name="Slininger P."/>
            <person name="Dien B."/>
            <person name="Trinh C.T."/>
        </authorList>
    </citation>
    <scope>NUCLEOTIDE SEQUENCE [LARGE SCALE GENOMIC DNA]</scope>
    <source>
        <strain evidence="3 4">YB392</strain>
    </source>
</reference>
<evidence type="ECO:0000259" key="2">
    <source>
        <dbReference type="PROSITE" id="PS50181"/>
    </source>
</evidence>
<evidence type="ECO:0000313" key="3">
    <source>
        <dbReference type="EMBL" id="RDW24062.1"/>
    </source>
</evidence>
<dbReference type="VEuPathDB" id="FungiDB:YALI0_C04048g"/>
<evidence type="ECO:0000313" key="4">
    <source>
        <dbReference type="Proteomes" id="UP000256601"/>
    </source>
</evidence>
<dbReference type="SUPFAM" id="SSF81383">
    <property type="entry name" value="F-box domain"/>
    <property type="match status" value="1"/>
</dbReference>
<dbReference type="AlphaFoldDB" id="A0A371C1T1"/>
<dbReference type="EMBL" id="KZ859051">
    <property type="protein sequence ID" value="RDW24062.1"/>
    <property type="molecule type" value="Genomic_DNA"/>
</dbReference>
<keyword evidence="1" id="KW-0732">Signal</keyword>
<dbReference type="InterPro" id="IPR036047">
    <property type="entry name" value="F-box-like_dom_sf"/>
</dbReference>